<comment type="cofactor">
    <cofactor evidence="1 6">
        <name>Zn(2+)</name>
        <dbReference type="ChEBI" id="CHEBI:29105"/>
    </cofactor>
</comment>
<keyword evidence="5" id="KW-0560">Oxidoreductase</keyword>
<dbReference type="InterPro" id="IPR002328">
    <property type="entry name" value="ADH_Zn_CS"/>
</dbReference>
<evidence type="ECO:0000313" key="10">
    <source>
        <dbReference type="Proteomes" id="UP000199009"/>
    </source>
</evidence>
<dbReference type="SUPFAM" id="SSF51735">
    <property type="entry name" value="NAD(P)-binding Rossmann-fold domains"/>
    <property type="match status" value="1"/>
</dbReference>
<organism evidence="9 10">
    <name type="scientific">Microbacterium pygmaeum</name>
    <dbReference type="NCBI Taxonomy" id="370764"/>
    <lineage>
        <taxon>Bacteria</taxon>
        <taxon>Bacillati</taxon>
        <taxon>Actinomycetota</taxon>
        <taxon>Actinomycetes</taxon>
        <taxon>Micrococcales</taxon>
        <taxon>Microbacteriaceae</taxon>
        <taxon>Microbacterium</taxon>
    </lineage>
</organism>
<feature type="domain" description="Alcohol dehydrogenase-like C-terminal" evidence="7">
    <location>
        <begin position="175"/>
        <end position="301"/>
    </location>
</feature>
<dbReference type="Pfam" id="PF08240">
    <property type="entry name" value="ADH_N"/>
    <property type="match status" value="1"/>
</dbReference>
<dbReference type="GO" id="GO:0008270">
    <property type="term" value="F:zinc ion binding"/>
    <property type="evidence" value="ECO:0007669"/>
    <property type="project" value="InterPro"/>
</dbReference>
<dbReference type="InterPro" id="IPR036291">
    <property type="entry name" value="NAD(P)-bd_dom_sf"/>
</dbReference>
<dbReference type="AlphaFoldDB" id="A0A1G7YMF6"/>
<evidence type="ECO:0000259" key="7">
    <source>
        <dbReference type="Pfam" id="PF00107"/>
    </source>
</evidence>
<evidence type="ECO:0000256" key="1">
    <source>
        <dbReference type="ARBA" id="ARBA00001947"/>
    </source>
</evidence>
<dbReference type="Gene3D" id="3.40.50.720">
    <property type="entry name" value="NAD(P)-binding Rossmann-like Domain"/>
    <property type="match status" value="1"/>
</dbReference>
<comment type="similarity">
    <text evidence="2 6">Belongs to the zinc-containing alcohol dehydrogenase family.</text>
</comment>
<evidence type="ECO:0000313" key="9">
    <source>
        <dbReference type="EMBL" id="SDG97419.1"/>
    </source>
</evidence>
<evidence type="ECO:0000259" key="8">
    <source>
        <dbReference type="Pfam" id="PF08240"/>
    </source>
</evidence>
<evidence type="ECO:0000256" key="6">
    <source>
        <dbReference type="RuleBase" id="RU361277"/>
    </source>
</evidence>
<dbReference type="GO" id="GO:0016491">
    <property type="term" value="F:oxidoreductase activity"/>
    <property type="evidence" value="ECO:0007669"/>
    <property type="project" value="UniProtKB-KW"/>
</dbReference>
<evidence type="ECO:0000256" key="5">
    <source>
        <dbReference type="ARBA" id="ARBA00023002"/>
    </source>
</evidence>
<dbReference type="RefSeq" id="WP_091488890.1">
    <property type="nucleotide sequence ID" value="NZ_LT629692.1"/>
</dbReference>
<dbReference type="EMBL" id="LT629692">
    <property type="protein sequence ID" value="SDG97419.1"/>
    <property type="molecule type" value="Genomic_DNA"/>
</dbReference>
<dbReference type="InterPro" id="IPR013149">
    <property type="entry name" value="ADH-like_C"/>
</dbReference>
<dbReference type="SUPFAM" id="SSF50129">
    <property type="entry name" value="GroES-like"/>
    <property type="match status" value="1"/>
</dbReference>
<accession>A0A1G7YMF6</accession>
<dbReference type="Proteomes" id="UP000199009">
    <property type="component" value="Chromosome I"/>
</dbReference>
<dbReference type="PROSITE" id="PS00059">
    <property type="entry name" value="ADH_ZINC"/>
    <property type="match status" value="1"/>
</dbReference>
<dbReference type="InterPro" id="IPR013154">
    <property type="entry name" value="ADH-like_N"/>
</dbReference>
<dbReference type="STRING" id="370764.SAMN04489810_1797"/>
<keyword evidence="4 6" id="KW-0862">Zinc</keyword>
<feature type="domain" description="Alcohol dehydrogenase-like N-terminal" evidence="8">
    <location>
        <begin position="24"/>
        <end position="137"/>
    </location>
</feature>
<evidence type="ECO:0000256" key="2">
    <source>
        <dbReference type="ARBA" id="ARBA00008072"/>
    </source>
</evidence>
<keyword evidence="10" id="KW-1185">Reference proteome</keyword>
<dbReference type="InterPro" id="IPR011032">
    <property type="entry name" value="GroES-like_sf"/>
</dbReference>
<reference evidence="9 10" key="1">
    <citation type="submission" date="2016-10" db="EMBL/GenBank/DDBJ databases">
        <authorList>
            <person name="de Groot N.N."/>
        </authorList>
    </citation>
    <scope>NUCLEOTIDE SEQUENCE [LARGE SCALE GENOMIC DNA]</scope>
    <source>
        <strain evidence="9 10">DSM 23142</strain>
    </source>
</reference>
<proteinExistence type="inferred from homology"/>
<name>A0A1G7YMF6_9MICO</name>
<dbReference type="Gene3D" id="3.90.180.10">
    <property type="entry name" value="Medium-chain alcohol dehydrogenases, catalytic domain"/>
    <property type="match status" value="1"/>
</dbReference>
<evidence type="ECO:0000256" key="4">
    <source>
        <dbReference type="ARBA" id="ARBA00022833"/>
    </source>
</evidence>
<sequence length="346" mass="36218">MQALVLEDFGRLTISTVDDPIVGSEDVEVRVIATGICGSDVHGFTGENGRRVRGQVMGHETVGVVHSIGADVERSDLALGTLVTVNPVILPPEDIQTYAGREQHDPWKRVLGVAPELIAAFAERIVVPARNVVVLPESMPVLYGALIEPLAVAVNAVRRVDAGPGDAVIVLGGGPIGQSIVLALQMAGVKKILVTEVMDSRRALLERLNVIVVDPREESVPDAAERIFGRHADVALDAVGLSETLNDALSATRLGGRVCLVGMGSPTLTLDAFRISTAERSIVGSFTYSNDDFRAAAEWMSGAPAAAAELISHSVGMDGAHDAFTGLAAGDGTAGKIMVVLDADRV</sequence>
<evidence type="ECO:0000256" key="3">
    <source>
        <dbReference type="ARBA" id="ARBA00022723"/>
    </source>
</evidence>
<dbReference type="OrthoDB" id="9797931at2"/>
<dbReference type="Pfam" id="PF00107">
    <property type="entry name" value="ADH_zinc_N"/>
    <property type="match status" value="1"/>
</dbReference>
<keyword evidence="3 6" id="KW-0479">Metal-binding</keyword>
<gene>
    <name evidence="9" type="ORF">SAMN04489810_1797</name>
</gene>
<dbReference type="PANTHER" id="PTHR43161">
    <property type="entry name" value="SORBITOL DEHYDROGENASE"/>
    <property type="match status" value="1"/>
</dbReference>
<protein>
    <submittedName>
        <fullName evidence="9">Threonine dehydrogenase</fullName>
    </submittedName>
</protein>